<dbReference type="HAMAP" id="MF_00764">
    <property type="entry name" value="UPF0306"/>
    <property type="match status" value="1"/>
</dbReference>
<dbReference type="PIRSF" id="PIRSF009554">
    <property type="entry name" value="UCP009554"/>
    <property type="match status" value="1"/>
</dbReference>
<sequence>MEIFSRISEWLKVQHVVAYCVSDGVSLWCANAFYVFDPAAVAFYLLTSPASRHGRMAGKRTLVAGTVSDQSQTVIHIRGLQFRGELRQLQSQEGEDARKRYYQRFPAARVMSAPVWAIDIDEMKFTDNRLGFGKKLSWRRDGDPSSSAN</sequence>
<dbReference type="InterPro" id="IPR011194">
    <property type="entry name" value="UPF0306"/>
</dbReference>
<dbReference type="EMBL" id="QKOX01000019">
    <property type="protein sequence ID" value="RWT20868.1"/>
    <property type="molecule type" value="Genomic_DNA"/>
</dbReference>
<proteinExistence type="inferred from homology"/>
<dbReference type="SUPFAM" id="SSF50475">
    <property type="entry name" value="FMN-binding split barrel"/>
    <property type="match status" value="1"/>
</dbReference>
<dbReference type="Proteomes" id="UP000288843">
    <property type="component" value="Unassembled WGS sequence"/>
</dbReference>
<evidence type="ECO:0000313" key="4">
    <source>
        <dbReference type="Proteomes" id="UP000288843"/>
    </source>
</evidence>
<gene>
    <name evidence="3" type="ORF">DN603_18305</name>
    <name evidence="2" type="ORF">I8Y23_002230</name>
</gene>
<reference evidence="2" key="1">
    <citation type="journal article" date="2018" name="Genome Biol.">
        <title>SKESA: strategic k-mer extension for scrupulous assemblies.</title>
        <authorList>
            <person name="Souvorov A."/>
            <person name="Agarwala R."/>
            <person name="Lipman D.J."/>
        </authorList>
    </citation>
    <scope>NUCLEOTIDE SEQUENCE</scope>
    <source>
        <strain evidence="2">MISC063</strain>
    </source>
</reference>
<organism evidence="3 4">
    <name type="scientific">Raoultella planticola</name>
    <name type="common">Klebsiella planticola</name>
    <dbReference type="NCBI Taxonomy" id="575"/>
    <lineage>
        <taxon>Bacteria</taxon>
        <taxon>Pseudomonadati</taxon>
        <taxon>Pseudomonadota</taxon>
        <taxon>Gammaproteobacteria</taxon>
        <taxon>Enterobacterales</taxon>
        <taxon>Enterobacteriaceae</taxon>
        <taxon>Klebsiella/Raoultella group</taxon>
        <taxon>Raoultella</taxon>
    </lineage>
</organism>
<dbReference type="RefSeq" id="WP_032696189.1">
    <property type="nucleotide sequence ID" value="NZ_CABDVR010000001.1"/>
</dbReference>
<dbReference type="AlphaFoldDB" id="A0A443VK35"/>
<reference evidence="2" key="3">
    <citation type="submission" date="2020-11" db="EMBL/GenBank/DDBJ databases">
        <authorList>
            <consortium name="NCBI Pathogen Detection Project"/>
        </authorList>
    </citation>
    <scope>NUCLEOTIDE SEQUENCE</scope>
    <source>
        <strain evidence="2">MISC063</strain>
    </source>
</reference>
<dbReference type="GeneID" id="57430552"/>
<name>A0A443VK35_RAOPL</name>
<evidence type="ECO:0000313" key="3">
    <source>
        <dbReference type="EMBL" id="RWT20868.1"/>
    </source>
</evidence>
<reference evidence="3 4" key="2">
    <citation type="submission" date="2018-06" db="EMBL/GenBank/DDBJ databases">
        <title>Carbapenemase-producing Enterobacteriaceae present in wastewater treatment plant effluent and nearby surface waters in the US.</title>
        <authorList>
            <person name="Mathys D.A."/>
            <person name="Mollenkopf D.F."/>
            <person name="Feicht S.M."/>
            <person name="Adams R.J."/>
            <person name="Albers A.L."/>
            <person name="Stuever D.M."/>
            <person name="Daniels J.B."/>
            <person name="Wittum T.E."/>
        </authorList>
    </citation>
    <scope>NUCLEOTIDE SEQUENCE [LARGE SCALE GENOMIC DNA]</scope>
    <source>
        <strain evidence="3 4">GEO_47_Down_B</strain>
    </source>
</reference>
<evidence type="ECO:0000313" key="2">
    <source>
        <dbReference type="EMBL" id="HAT1605918.1"/>
    </source>
</evidence>
<protein>
    <recommendedName>
        <fullName evidence="1">UPF0306 protein DN603_18305</fullName>
    </recommendedName>
</protein>
<dbReference type="NCBIfam" id="NF002900">
    <property type="entry name" value="PRK03467.1"/>
    <property type="match status" value="1"/>
</dbReference>
<comment type="caution">
    <text evidence="3">The sequence shown here is derived from an EMBL/GenBank/DDBJ whole genome shotgun (WGS) entry which is preliminary data.</text>
</comment>
<dbReference type="Proteomes" id="UP000864422">
    <property type="component" value="Unassembled WGS sequence"/>
</dbReference>
<dbReference type="EMBL" id="DACSEA010000007">
    <property type="protein sequence ID" value="HAT1605918.1"/>
    <property type="molecule type" value="Genomic_DNA"/>
</dbReference>
<evidence type="ECO:0000256" key="1">
    <source>
        <dbReference type="HAMAP-Rule" id="MF_00764"/>
    </source>
</evidence>
<dbReference type="Gene3D" id="2.30.110.10">
    <property type="entry name" value="Electron Transport, Fmn-binding Protein, Chain A"/>
    <property type="match status" value="1"/>
</dbReference>
<comment type="similarity">
    <text evidence="1">Belongs to the UPF0306 family.</text>
</comment>
<dbReference type="InterPro" id="IPR012349">
    <property type="entry name" value="Split_barrel_FMN-bd"/>
</dbReference>
<accession>A0A443VK35</accession>